<dbReference type="PANTHER" id="PTHR13935:SF46">
    <property type="entry name" value="TRANSCRIPTION FACTOR BHLH167-RELATED"/>
    <property type="match status" value="1"/>
</dbReference>
<evidence type="ECO:0000256" key="1">
    <source>
        <dbReference type="ARBA" id="ARBA00004123"/>
    </source>
</evidence>
<keyword evidence="2" id="KW-0805">Transcription regulation</keyword>
<dbReference type="Proteomes" id="UP000245207">
    <property type="component" value="Unassembled WGS sequence"/>
</dbReference>
<evidence type="ECO:0000313" key="9">
    <source>
        <dbReference type="Proteomes" id="UP000245207"/>
    </source>
</evidence>
<keyword evidence="9" id="KW-1185">Reference proteome</keyword>
<dbReference type="PANTHER" id="PTHR13935">
    <property type="entry name" value="ACHAETE-SCUTE TRANSCRIPTION FACTOR-RELATED"/>
    <property type="match status" value="1"/>
</dbReference>
<evidence type="ECO:0000256" key="5">
    <source>
        <dbReference type="SAM" id="Coils"/>
    </source>
</evidence>
<dbReference type="GO" id="GO:0090575">
    <property type="term" value="C:RNA polymerase II transcription regulator complex"/>
    <property type="evidence" value="ECO:0007669"/>
    <property type="project" value="TreeGrafter"/>
</dbReference>
<dbReference type="PROSITE" id="PS50888">
    <property type="entry name" value="BHLH"/>
    <property type="match status" value="1"/>
</dbReference>
<feature type="domain" description="BHLH" evidence="7">
    <location>
        <begin position="8"/>
        <end position="59"/>
    </location>
</feature>
<comment type="subcellular location">
    <subcellularLocation>
        <location evidence="1">Nucleus</location>
    </subcellularLocation>
</comment>
<dbReference type="OrthoDB" id="1870484at2759"/>
<dbReference type="GO" id="GO:0000981">
    <property type="term" value="F:DNA-binding transcription factor activity, RNA polymerase II-specific"/>
    <property type="evidence" value="ECO:0007669"/>
    <property type="project" value="TreeGrafter"/>
</dbReference>
<dbReference type="AlphaFoldDB" id="A0A2U1QFZ2"/>
<dbReference type="Pfam" id="PF00010">
    <property type="entry name" value="HLH"/>
    <property type="match status" value="1"/>
</dbReference>
<dbReference type="GO" id="GO:0000977">
    <property type="term" value="F:RNA polymerase II transcription regulatory region sequence-specific DNA binding"/>
    <property type="evidence" value="ECO:0007669"/>
    <property type="project" value="TreeGrafter"/>
</dbReference>
<name>A0A2U1QFZ2_ARTAN</name>
<keyword evidence="3" id="KW-0804">Transcription</keyword>
<accession>A0A2U1QFZ2</accession>
<dbReference type="Gene3D" id="4.10.280.10">
    <property type="entry name" value="Helix-loop-helix DNA-binding domain"/>
    <property type="match status" value="1"/>
</dbReference>
<evidence type="ECO:0000313" key="8">
    <source>
        <dbReference type="EMBL" id="PWA96898.1"/>
    </source>
</evidence>
<evidence type="ECO:0000259" key="7">
    <source>
        <dbReference type="PROSITE" id="PS50888"/>
    </source>
</evidence>
<dbReference type="InterPro" id="IPR036638">
    <property type="entry name" value="HLH_DNA-bd_sf"/>
</dbReference>
<evidence type="ECO:0000256" key="4">
    <source>
        <dbReference type="ARBA" id="ARBA00023242"/>
    </source>
</evidence>
<protein>
    <submittedName>
        <fullName evidence="8">Myc-type, basic helix-loop-helix (BHLH) domain-containing protein</fullName>
    </submittedName>
</protein>
<dbReference type="GO" id="GO:0046983">
    <property type="term" value="F:protein dimerization activity"/>
    <property type="evidence" value="ECO:0007669"/>
    <property type="project" value="InterPro"/>
</dbReference>
<organism evidence="8 9">
    <name type="scientific">Artemisia annua</name>
    <name type="common">Sweet wormwood</name>
    <dbReference type="NCBI Taxonomy" id="35608"/>
    <lineage>
        <taxon>Eukaryota</taxon>
        <taxon>Viridiplantae</taxon>
        <taxon>Streptophyta</taxon>
        <taxon>Embryophyta</taxon>
        <taxon>Tracheophyta</taxon>
        <taxon>Spermatophyta</taxon>
        <taxon>Magnoliopsida</taxon>
        <taxon>eudicotyledons</taxon>
        <taxon>Gunneridae</taxon>
        <taxon>Pentapetalae</taxon>
        <taxon>asterids</taxon>
        <taxon>campanulids</taxon>
        <taxon>Asterales</taxon>
        <taxon>Asteraceae</taxon>
        <taxon>Asteroideae</taxon>
        <taxon>Anthemideae</taxon>
        <taxon>Artemisiinae</taxon>
        <taxon>Artemisia</taxon>
    </lineage>
</organism>
<feature type="coiled-coil region" evidence="5">
    <location>
        <begin position="49"/>
        <end position="83"/>
    </location>
</feature>
<reference evidence="8 9" key="1">
    <citation type="journal article" date="2018" name="Mol. Plant">
        <title>The genome of Artemisia annua provides insight into the evolution of Asteraceae family and artemisinin biosynthesis.</title>
        <authorList>
            <person name="Shen Q."/>
            <person name="Zhang L."/>
            <person name="Liao Z."/>
            <person name="Wang S."/>
            <person name="Yan T."/>
            <person name="Shi P."/>
            <person name="Liu M."/>
            <person name="Fu X."/>
            <person name="Pan Q."/>
            <person name="Wang Y."/>
            <person name="Lv Z."/>
            <person name="Lu X."/>
            <person name="Zhang F."/>
            <person name="Jiang W."/>
            <person name="Ma Y."/>
            <person name="Chen M."/>
            <person name="Hao X."/>
            <person name="Li L."/>
            <person name="Tang Y."/>
            <person name="Lv G."/>
            <person name="Zhou Y."/>
            <person name="Sun X."/>
            <person name="Brodelius P.E."/>
            <person name="Rose J.K.C."/>
            <person name="Tang K."/>
        </authorList>
    </citation>
    <scope>NUCLEOTIDE SEQUENCE [LARGE SCALE GENOMIC DNA]</scope>
    <source>
        <strain evidence="9">cv. Huhao1</strain>
        <tissue evidence="8">Leaf</tissue>
    </source>
</reference>
<evidence type="ECO:0000256" key="3">
    <source>
        <dbReference type="ARBA" id="ARBA00023163"/>
    </source>
</evidence>
<keyword evidence="5" id="KW-0175">Coiled coil</keyword>
<feature type="compositionally biased region" description="Polar residues" evidence="6">
    <location>
        <begin position="1"/>
        <end position="10"/>
    </location>
</feature>
<dbReference type="EMBL" id="PKPP01000154">
    <property type="protein sequence ID" value="PWA96898.1"/>
    <property type="molecule type" value="Genomic_DNA"/>
</dbReference>
<evidence type="ECO:0000256" key="2">
    <source>
        <dbReference type="ARBA" id="ARBA00023015"/>
    </source>
</evidence>
<proteinExistence type="predicted"/>
<evidence type="ECO:0000256" key="6">
    <source>
        <dbReference type="SAM" id="MobiDB-lite"/>
    </source>
</evidence>
<dbReference type="STRING" id="35608.A0A2U1QFZ2"/>
<sequence length="169" mass="19407">MKRPSGSSSHRPPAAMEKQRRDRMKNLYSKLASLLRLQSYERMPLLGLLEKATDSIKRWKEMVERLTARKKELENELRGAMSNEINLNVVQVSEMDSNLEVNLIIKSSNKRIELLRVLNIIEQGGAEIINYSLSSMGQNTHYTIHAQALYSRFGIDSSLIEYNLKQLVS</sequence>
<dbReference type="SUPFAM" id="SSF47459">
    <property type="entry name" value="HLH, helix-loop-helix DNA-binding domain"/>
    <property type="match status" value="1"/>
</dbReference>
<dbReference type="InterPro" id="IPR011598">
    <property type="entry name" value="bHLH_dom"/>
</dbReference>
<gene>
    <name evidence="8" type="ORF">CTI12_AA035190</name>
</gene>
<feature type="region of interest" description="Disordered" evidence="6">
    <location>
        <begin position="1"/>
        <end position="20"/>
    </location>
</feature>
<comment type="caution">
    <text evidence="8">The sequence shown here is derived from an EMBL/GenBank/DDBJ whole genome shotgun (WGS) entry which is preliminary data.</text>
</comment>
<dbReference type="InterPro" id="IPR015660">
    <property type="entry name" value="MASH1/Ascl1a-like"/>
</dbReference>
<keyword evidence="4" id="KW-0539">Nucleus</keyword>